<protein>
    <submittedName>
        <fullName evidence="1">Uncharacterized protein</fullName>
    </submittedName>
</protein>
<gene>
    <name evidence="1" type="ORF">PORY_000418</name>
</gene>
<dbReference type="Proteomes" id="UP000768646">
    <property type="component" value="Unassembled WGS sequence"/>
</dbReference>
<reference evidence="1 2" key="1">
    <citation type="journal article" date="2021" name="Commun. Biol.">
        <title>Genomic insights into the host specific adaptation of the Pneumocystis genus.</title>
        <authorList>
            <person name="Cisse O.H."/>
            <person name="Ma L."/>
            <person name="Dekker J.P."/>
            <person name="Khil P.P."/>
            <person name="Youn J.-H."/>
            <person name="Brenchley J.M."/>
            <person name="Blair R."/>
            <person name="Pahar B."/>
            <person name="Chabe M."/>
            <person name="Van Rompay K.K.A."/>
            <person name="Keesler R."/>
            <person name="Sukura A."/>
            <person name="Hirsch V."/>
            <person name="Kutty G."/>
            <person name="Liu Y."/>
            <person name="Peng L."/>
            <person name="Chen J."/>
            <person name="Song J."/>
            <person name="Weissenbacher-Lang C."/>
            <person name="Xu J."/>
            <person name="Upham N.S."/>
            <person name="Stajich J.E."/>
            <person name="Cuomo C.A."/>
            <person name="Cushion M.T."/>
            <person name="Kovacs J.A."/>
        </authorList>
    </citation>
    <scope>NUCLEOTIDE SEQUENCE [LARGE SCALE GENOMIC DNA]</scope>
    <source>
        <strain evidence="1 2">RABM</strain>
    </source>
</reference>
<comment type="caution">
    <text evidence="1">The sequence shown here is derived from an EMBL/GenBank/DDBJ whole genome shotgun (WGS) entry which is preliminary data.</text>
</comment>
<accession>A0ACB7CGS1</accession>
<proteinExistence type="predicted"/>
<organism evidence="1 2">
    <name type="scientific">Pneumocystis oryctolagi</name>
    <dbReference type="NCBI Taxonomy" id="42067"/>
    <lineage>
        <taxon>Eukaryota</taxon>
        <taxon>Fungi</taxon>
        <taxon>Dikarya</taxon>
        <taxon>Ascomycota</taxon>
        <taxon>Taphrinomycotina</taxon>
        <taxon>Pneumocystomycetes</taxon>
        <taxon>Pneumocystaceae</taxon>
        <taxon>Pneumocystis</taxon>
    </lineage>
</organism>
<evidence type="ECO:0000313" key="2">
    <source>
        <dbReference type="Proteomes" id="UP000768646"/>
    </source>
</evidence>
<evidence type="ECO:0000313" key="1">
    <source>
        <dbReference type="EMBL" id="KAG4306430.1"/>
    </source>
</evidence>
<keyword evidence="2" id="KW-1185">Reference proteome</keyword>
<dbReference type="EMBL" id="JABTEG010000001">
    <property type="protein sequence ID" value="KAG4306430.1"/>
    <property type="molecule type" value="Genomic_DNA"/>
</dbReference>
<sequence>MSENQTFIKRSTVSLSEVNDSDSKSTVFQGNYSCQTNHDGLCNKSENNIKSLLDKHINQSLAKEGIDAPNQISSTSSSPKSNRNLLLSFNSPAPFTSNMMLPPLPPSTPTEVQKLLLDMSPEPIFATPRSIPKYTLHDLEKERSKLRAEIINLESQLRGRDAEISELRDRVAQIENTVAILEREKNDLIVSWEEERLQLESRSSMSLSTDSKTTAPTIDQAALIELENKHQEQLNILANDLHHQYSQKHHQKVQALKASYEKKYEIKINTLEEKLEKMNKMLEKEQKEKREIISMSEELMRVVEEQREKEQKK</sequence>
<name>A0ACB7CGS1_9ASCO</name>